<accession>A0ABQ8UR00</accession>
<reference evidence="2" key="1">
    <citation type="journal article" date="2022" name="bioRxiv">
        <title>Genomics of Preaxostyla Flagellates Illuminates Evolutionary Transitions and the Path Towards Mitochondrial Loss.</title>
        <authorList>
            <person name="Novak L.V.F."/>
            <person name="Treitli S.C."/>
            <person name="Pyrih J."/>
            <person name="Halakuc P."/>
            <person name="Pipaliya S.V."/>
            <person name="Vacek V."/>
            <person name="Brzon O."/>
            <person name="Soukal P."/>
            <person name="Eme L."/>
            <person name="Dacks J.B."/>
            <person name="Karnkowska A."/>
            <person name="Elias M."/>
            <person name="Hampl V."/>
        </authorList>
    </citation>
    <scope>NUCLEOTIDE SEQUENCE</scope>
    <source>
        <strain evidence="2">RCP-MX</strain>
    </source>
</reference>
<keyword evidence="1" id="KW-0472">Membrane</keyword>
<evidence type="ECO:0000313" key="2">
    <source>
        <dbReference type="EMBL" id="KAJ4460728.1"/>
    </source>
</evidence>
<dbReference type="Proteomes" id="UP001141327">
    <property type="component" value="Unassembled WGS sequence"/>
</dbReference>
<proteinExistence type="predicted"/>
<keyword evidence="3" id="KW-1185">Reference proteome</keyword>
<evidence type="ECO:0000313" key="3">
    <source>
        <dbReference type="Proteomes" id="UP001141327"/>
    </source>
</evidence>
<organism evidence="2 3">
    <name type="scientific">Paratrimastix pyriformis</name>
    <dbReference type="NCBI Taxonomy" id="342808"/>
    <lineage>
        <taxon>Eukaryota</taxon>
        <taxon>Metamonada</taxon>
        <taxon>Preaxostyla</taxon>
        <taxon>Paratrimastigidae</taxon>
        <taxon>Paratrimastix</taxon>
    </lineage>
</organism>
<evidence type="ECO:0000256" key="1">
    <source>
        <dbReference type="SAM" id="Phobius"/>
    </source>
</evidence>
<name>A0ABQ8UR00_9EUKA</name>
<keyword evidence="1" id="KW-0812">Transmembrane</keyword>
<protein>
    <submittedName>
        <fullName evidence="2">Uncharacterized protein</fullName>
    </submittedName>
</protein>
<feature type="transmembrane region" description="Helical" evidence="1">
    <location>
        <begin position="34"/>
        <end position="57"/>
    </location>
</feature>
<sequence length="67" mass="7263">MLPGPPDLADLLTHCELTTYVGLDVYGADLSGGLTGTVIGATIGLVALWMAAAFLFWRRQKRKEKLE</sequence>
<keyword evidence="1" id="KW-1133">Transmembrane helix</keyword>
<dbReference type="EMBL" id="JAPMOS010000011">
    <property type="protein sequence ID" value="KAJ4460728.1"/>
    <property type="molecule type" value="Genomic_DNA"/>
</dbReference>
<gene>
    <name evidence="2" type="ORF">PAPYR_2961</name>
</gene>
<comment type="caution">
    <text evidence="2">The sequence shown here is derived from an EMBL/GenBank/DDBJ whole genome shotgun (WGS) entry which is preliminary data.</text>
</comment>